<organism evidence="2">
    <name type="scientific">Phoenicurus auroreus CRESS-DNA-virus sp</name>
    <dbReference type="NCBI Taxonomy" id="2815053"/>
    <lineage>
        <taxon>Viruses</taxon>
        <taxon>Monodnaviria</taxon>
        <taxon>Shotokuvirae</taxon>
        <taxon>Cressdnaviricota</taxon>
    </lineage>
</organism>
<reference evidence="2" key="1">
    <citation type="submission" date="2020-10" db="EMBL/GenBank/DDBJ databases">
        <title>CRESS DNA virus dark matter in the feces of wild birds.</title>
        <authorList>
            <person name="Yang S."/>
            <person name="Zhang W."/>
        </authorList>
    </citation>
    <scope>NUCLEOTIDE SEQUENCE</scope>
    <source>
        <strain evidence="2">Dar170cir6</strain>
    </source>
</reference>
<accession>A0A8A4XB39</accession>
<feature type="region of interest" description="Disordered" evidence="1">
    <location>
        <begin position="58"/>
        <end position="83"/>
    </location>
</feature>
<sequence>MPKRKQTHPHQFSPYSEPHRQEFLFRQLTKYTQETGKDIREYAQKRIRHSLLTHSKVYASAPGSDPPPMGDVSMSDGKQSHGTDSLVGRKIPGLGPRTFGFPKAIVTDLRYRSNLTITSTSGAVNYNVYRANSVFDPDQSNIGHQPMFFDNYANIYNNYRVLGSKITVTFTPLQDFSDTANNVISTRGPWLIGINGTNATTSYSATPETRMEANDSICALLNSRQGADGVMTLTDTFNSETTLGRPVQDDVNSAAVTGNPSQQWYWQPWVADYSGGTSSVVITVDIEYSVEFFNLINQAQN</sequence>
<protein>
    <submittedName>
        <fullName evidence="2">Capsid protein</fullName>
    </submittedName>
</protein>
<evidence type="ECO:0000313" key="2">
    <source>
        <dbReference type="EMBL" id="QTE03423.1"/>
    </source>
</evidence>
<dbReference type="EMBL" id="MW182782">
    <property type="protein sequence ID" value="QTE03423.1"/>
    <property type="molecule type" value="Genomic_DNA"/>
</dbReference>
<name>A0A8A4XB39_9VIRU</name>
<evidence type="ECO:0000256" key="1">
    <source>
        <dbReference type="SAM" id="MobiDB-lite"/>
    </source>
</evidence>
<proteinExistence type="predicted"/>